<keyword evidence="2" id="KW-1185">Reference proteome</keyword>
<protein>
    <recommendedName>
        <fullName evidence="3">Protein NO VEIN C-terminal domain-containing protein</fullName>
    </recommendedName>
</protein>
<dbReference type="Pfam" id="PF18742">
    <property type="entry name" value="DpnII-MboI"/>
    <property type="match status" value="1"/>
</dbReference>
<gene>
    <name evidence="1" type="ORF">OCV99_12475</name>
</gene>
<dbReference type="Proteomes" id="UP001652431">
    <property type="component" value="Unassembled WGS sequence"/>
</dbReference>
<accession>A0ABT2RPL5</accession>
<sequence length="246" mass="28954">MFYSTNSIRSIGQAIEYIQNAKDYQQFQSAVASLRGYMKGIGIGAQEILALERIAYYPQNIYSDRETKENMEAAKHRVISYIEDMLCDNEKDGQILEILNNFYLFLENLIERKPHKRGGIQQEQLDTLKIKNEYDVQHLLYACIKLLYPMARAEVSEDTGYGTVRTDIFLDAEHVIEIKCTRENMKLKKLTEEIEADIIHYSAKNIYFFLYDKEKIIENPMVFKKCYEEKIKEKNVHIIIHQPKIM</sequence>
<comment type="caution">
    <text evidence="1">The sequence shown here is derived from an EMBL/GenBank/DDBJ whole genome shotgun (WGS) entry which is preliminary data.</text>
</comment>
<evidence type="ECO:0008006" key="3">
    <source>
        <dbReference type="Google" id="ProtNLM"/>
    </source>
</evidence>
<name>A0ABT2RPL5_9FIRM</name>
<reference evidence="1 2" key="1">
    <citation type="journal article" date="2021" name="ISME Commun">
        <title>Automated analysis of genomic sequences facilitates high-throughput and comprehensive description of bacteria.</title>
        <authorList>
            <person name="Hitch T.C.A."/>
        </authorList>
    </citation>
    <scope>NUCLEOTIDE SEQUENCE [LARGE SCALE GENOMIC DNA]</scope>
    <source>
        <strain evidence="1 2">Sanger_03</strain>
    </source>
</reference>
<dbReference type="EMBL" id="JAOQJU010000017">
    <property type="protein sequence ID" value="MCU6687342.1"/>
    <property type="molecule type" value="Genomic_DNA"/>
</dbReference>
<evidence type="ECO:0000313" key="2">
    <source>
        <dbReference type="Proteomes" id="UP001652431"/>
    </source>
</evidence>
<evidence type="ECO:0000313" key="1">
    <source>
        <dbReference type="EMBL" id="MCU6687342.1"/>
    </source>
</evidence>
<proteinExistence type="predicted"/>
<dbReference type="RefSeq" id="WP_158370979.1">
    <property type="nucleotide sequence ID" value="NZ_JAOQJU010000017.1"/>
</dbReference>
<organism evidence="1 2">
    <name type="scientific">Dorea acetigenes</name>
    <dbReference type="NCBI Taxonomy" id="2981787"/>
    <lineage>
        <taxon>Bacteria</taxon>
        <taxon>Bacillati</taxon>
        <taxon>Bacillota</taxon>
        <taxon>Clostridia</taxon>
        <taxon>Lachnospirales</taxon>
        <taxon>Lachnospiraceae</taxon>
        <taxon>Dorea</taxon>
    </lineage>
</organism>